<gene>
    <name evidence="1" type="ORF">CMV30_12200</name>
</gene>
<proteinExistence type="predicted"/>
<protein>
    <submittedName>
        <fullName evidence="1">Uncharacterized protein</fullName>
    </submittedName>
</protein>
<name>A0A290QL47_9BACT</name>
<organism evidence="1 2">
    <name type="scientific">Nibricoccus aquaticus</name>
    <dbReference type="NCBI Taxonomy" id="2576891"/>
    <lineage>
        <taxon>Bacteria</taxon>
        <taxon>Pseudomonadati</taxon>
        <taxon>Verrucomicrobiota</taxon>
        <taxon>Opitutia</taxon>
        <taxon>Opitutales</taxon>
        <taxon>Opitutaceae</taxon>
        <taxon>Nibricoccus</taxon>
    </lineage>
</organism>
<dbReference type="AlphaFoldDB" id="A0A290QL47"/>
<reference evidence="1 2" key="1">
    <citation type="submission" date="2017-09" db="EMBL/GenBank/DDBJ databases">
        <title>Complete genome sequence of Verrucomicrobial strain HZ-65, isolated from freshwater.</title>
        <authorList>
            <person name="Choi A."/>
        </authorList>
    </citation>
    <scope>NUCLEOTIDE SEQUENCE [LARGE SCALE GENOMIC DNA]</scope>
    <source>
        <strain evidence="1 2">HZ-65</strain>
    </source>
</reference>
<evidence type="ECO:0000313" key="2">
    <source>
        <dbReference type="Proteomes" id="UP000217265"/>
    </source>
</evidence>
<dbReference type="Proteomes" id="UP000217265">
    <property type="component" value="Chromosome"/>
</dbReference>
<dbReference type="EMBL" id="CP023344">
    <property type="protein sequence ID" value="ATC66118.1"/>
    <property type="molecule type" value="Genomic_DNA"/>
</dbReference>
<dbReference type="RefSeq" id="WP_096057745.1">
    <property type="nucleotide sequence ID" value="NZ_CP023344.1"/>
</dbReference>
<sequence>MTVEEFKALPSPEKLGGALQALWHDARGDWAKAHEIAQQTAGRAGDRVHAYLHRKEGDEGNARYWYHQLGMNKPEVTVEEEWLGLVREFLNA</sequence>
<accession>A0A290QL47</accession>
<dbReference type="KEGG" id="vbh:CMV30_12200"/>
<evidence type="ECO:0000313" key="1">
    <source>
        <dbReference type="EMBL" id="ATC66118.1"/>
    </source>
</evidence>
<keyword evidence="2" id="KW-1185">Reference proteome</keyword>